<organism evidence="2 3">
    <name type="scientific">Trichomonas vaginalis (strain ATCC PRA-98 / G3)</name>
    <dbReference type="NCBI Taxonomy" id="412133"/>
    <lineage>
        <taxon>Eukaryota</taxon>
        <taxon>Metamonada</taxon>
        <taxon>Parabasalia</taxon>
        <taxon>Trichomonadida</taxon>
        <taxon>Trichomonadidae</taxon>
        <taxon>Trichomonas</taxon>
    </lineage>
</organism>
<name>A2GXL5_TRIV3</name>
<evidence type="ECO:0000313" key="3">
    <source>
        <dbReference type="Proteomes" id="UP000001542"/>
    </source>
</evidence>
<reference evidence="2" key="1">
    <citation type="submission" date="2006-10" db="EMBL/GenBank/DDBJ databases">
        <authorList>
            <person name="Amadeo P."/>
            <person name="Zhao Q."/>
            <person name="Wortman J."/>
            <person name="Fraser-Liggett C."/>
            <person name="Carlton J."/>
        </authorList>
    </citation>
    <scope>NUCLEOTIDE SEQUENCE</scope>
    <source>
        <strain evidence="2">G3</strain>
    </source>
</reference>
<keyword evidence="3" id="KW-1185">Reference proteome</keyword>
<evidence type="ECO:0000259" key="1">
    <source>
        <dbReference type="Pfam" id="PF11929"/>
    </source>
</evidence>
<accession>A2GXL5</accession>
<dbReference type="InterPro" id="IPR036770">
    <property type="entry name" value="Ankyrin_rpt-contain_sf"/>
</dbReference>
<dbReference type="RefSeq" id="XP_001291032.1">
    <property type="nucleotide sequence ID" value="XM_001291031.1"/>
</dbReference>
<dbReference type="Proteomes" id="UP000001542">
    <property type="component" value="Unassembled WGS sequence"/>
</dbReference>
<dbReference type="OrthoDB" id="19174at2759"/>
<dbReference type="PANTHER" id="PTHR24182">
    <property type="entry name" value="ANKYRIN REPEAT AND SOCS BOX CONTAINING 4"/>
    <property type="match status" value="1"/>
</dbReference>
<reference evidence="2" key="2">
    <citation type="journal article" date="2007" name="Science">
        <title>Draft genome sequence of the sexually transmitted pathogen Trichomonas vaginalis.</title>
        <authorList>
            <person name="Carlton J.M."/>
            <person name="Hirt R.P."/>
            <person name="Silva J.C."/>
            <person name="Delcher A.L."/>
            <person name="Schatz M."/>
            <person name="Zhao Q."/>
            <person name="Wortman J.R."/>
            <person name="Bidwell S.L."/>
            <person name="Alsmark U.C.M."/>
            <person name="Besteiro S."/>
            <person name="Sicheritz-Ponten T."/>
            <person name="Noel C.J."/>
            <person name="Dacks J.B."/>
            <person name="Foster P.G."/>
            <person name="Simillion C."/>
            <person name="Van de Peer Y."/>
            <person name="Miranda-Saavedra D."/>
            <person name="Barton G.J."/>
            <person name="Westrop G.D."/>
            <person name="Mueller S."/>
            <person name="Dessi D."/>
            <person name="Fiori P.L."/>
            <person name="Ren Q."/>
            <person name="Paulsen I."/>
            <person name="Zhang H."/>
            <person name="Bastida-Corcuera F.D."/>
            <person name="Simoes-Barbosa A."/>
            <person name="Brown M.T."/>
            <person name="Hayes R.D."/>
            <person name="Mukherjee M."/>
            <person name="Okumura C.Y."/>
            <person name="Schneider R."/>
            <person name="Smith A.J."/>
            <person name="Vanacova S."/>
            <person name="Villalvazo M."/>
            <person name="Haas B.J."/>
            <person name="Pertea M."/>
            <person name="Feldblyum T.V."/>
            <person name="Utterback T.R."/>
            <person name="Shu C.L."/>
            <person name="Osoegawa K."/>
            <person name="de Jong P.J."/>
            <person name="Hrdy I."/>
            <person name="Horvathova L."/>
            <person name="Zubacova Z."/>
            <person name="Dolezal P."/>
            <person name="Malik S.B."/>
            <person name="Logsdon J.M. Jr."/>
            <person name="Henze K."/>
            <person name="Gupta A."/>
            <person name="Wang C.C."/>
            <person name="Dunne R.L."/>
            <person name="Upcroft J.A."/>
            <person name="Upcroft P."/>
            <person name="White O."/>
            <person name="Salzberg S.L."/>
            <person name="Tang P."/>
            <person name="Chiu C.-H."/>
            <person name="Lee Y.-S."/>
            <person name="Embley T.M."/>
            <person name="Coombs G.H."/>
            <person name="Mottram J.C."/>
            <person name="Tachezy J."/>
            <person name="Fraser-Liggett C.M."/>
            <person name="Johnson P.J."/>
        </authorList>
    </citation>
    <scope>NUCLEOTIDE SEQUENCE [LARGE SCALE GENOMIC DNA]</scope>
    <source>
        <strain evidence="2">G3</strain>
    </source>
</reference>
<dbReference type="InParanoid" id="A2GXL5"/>
<feature type="domain" description="DUF3447" evidence="1">
    <location>
        <begin position="42"/>
        <end position="81"/>
    </location>
</feature>
<dbReference type="KEGG" id="tva:4735522"/>
<sequence length="85" mass="9514">MENEISNTIIRIPDFAELSPIKACCYFGSVNIFYFLISNLQTSITHDCLVYSIIGGNVDIINKCMESNKIDKKCLNYIVSSQVVG</sequence>
<evidence type="ECO:0000313" key="2">
    <source>
        <dbReference type="EMBL" id="EAX78102.1"/>
    </source>
</evidence>
<dbReference type="EMBL" id="DS122029">
    <property type="protein sequence ID" value="EAX78102.1"/>
    <property type="molecule type" value="Genomic_DNA"/>
</dbReference>
<dbReference type="InterPro" id="IPR020683">
    <property type="entry name" value="DUF3447"/>
</dbReference>
<dbReference type="PANTHER" id="PTHR24182:SF13">
    <property type="entry name" value="LD18443P"/>
    <property type="match status" value="1"/>
</dbReference>
<proteinExistence type="predicted"/>
<protein>
    <recommendedName>
        <fullName evidence="1">DUF3447 domain-containing protein</fullName>
    </recommendedName>
</protein>
<dbReference type="VEuPathDB" id="TrichDB:TVAGG3_0916590"/>
<gene>
    <name evidence="2" type="ORF">TVAG_368400</name>
</gene>
<dbReference type="SUPFAM" id="SSF48403">
    <property type="entry name" value="Ankyrin repeat"/>
    <property type="match status" value="1"/>
</dbReference>
<dbReference type="Pfam" id="PF11929">
    <property type="entry name" value="DUF3447"/>
    <property type="match status" value="1"/>
</dbReference>
<dbReference type="AlphaFoldDB" id="A2GXL5"/>